<dbReference type="Proteomes" id="UP001285263">
    <property type="component" value="Unassembled WGS sequence"/>
</dbReference>
<comment type="caution">
    <text evidence="1">The sequence shown here is derived from an EMBL/GenBank/DDBJ whole genome shotgun (WGS) entry which is preliminary data.</text>
</comment>
<dbReference type="EMBL" id="JAXCLA010000002">
    <property type="protein sequence ID" value="MDY0744461.1"/>
    <property type="molecule type" value="Genomic_DNA"/>
</dbReference>
<organism evidence="1 2">
    <name type="scientific">Roseateles agri</name>
    <dbReference type="NCBI Taxonomy" id="3098619"/>
    <lineage>
        <taxon>Bacteria</taxon>
        <taxon>Pseudomonadati</taxon>
        <taxon>Pseudomonadota</taxon>
        <taxon>Betaproteobacteria</taxon>
        <taxon>Burkholderiales</taxon>
        <taxon>Sphaerotilaceae</taxon>
        <taxon>Roseateles</taxon>
    </lineage>
</organism>
<name>A0ABU5DDV2_9BURK</name>
<dbReference type="RefSeq" id="WP_320422345.1">
    <property type="nucleotide sequence ID" value="NZ_JAXCLA010000002.1"/>
</dbReference>
<evidence type="ECO:0000313" key="1">
    <source>
        <dbReference type="EMBL" id="MDY0744461.1"/>
    </source>
</evidence>
<reference evidence="1 2" key="1">
    <citation type="submission" date="2023-11" db="EMBL/GenBank/DDBJ databases">
        <title>Paucibacter sp. nov., isolated from fresh soil in Korea.</title>
        <authorList>
            <person name="Le N.T.T."/>
        </authorList>
    </citation>
    <scope>NUCLEOTIDE SEQUENCE [LARGE SCALE GENOMIC DNA]</scope>
    <source>
        <strain evidence="1 2">R3-3</strain>
    </source>
</reference>
<sequence>MMINELKGAGDEALVAEAWRLRLIAALRWTSALLARMAARLHRRRGAGKPELEFYAEAGAPEGALYVDGQRVGSLHGVNRL</sequence>
<keyword evidence="2" id="KW-1185">Reference proteome</keyword>
<accession>A0ABU5DDV2</accession>
<gene>
    <name evidence="1" type="ORF">SNE35_08080</name>
</gene>
<proteinExistence type="predicted"/>
<protein>
    <submittedName>
        <fullName evidence="1">Uncharacterized protein</fullName>
    </submittedName>
</protein>
<evidence type="ECO:0000313" key="2">
    <source>
        <dbReference type="Proteomes" id="UP001285263"/>
    </source>
</evidence>